<dbReference type="InterPro" id="IPR047111">
    <property type="entry name" value="YbaP-like"/>
</dbReference>
<feature type="chain" id="PRO_5036988900" evidence="1">
    <location>
        <begin position="21"/>
        <end position="285"/>
    </location>
</feature>
<name>A0A918JQ36_9ALTE</name>
<dbReference type="PANTHER" id="PTHR40590">
    <property type="entry name" value="CYTOPLASMIC PROTEIN-RELATED"/>
    <property type="match status" value="1"/>
</dbReference>
<proteinExistence type="predicted"/>
<reference evidence="2" key="2">
    <citation type="submission" date="2020-09" db="EMBL/GenBank/DDBJ databases">
        <authorList>
            <person name="Sun Q."/>
            <person name="Kim S."/>
        </authorList>
    </citation>
    <scope>NUCLEOTIDE SEQUENCE</scope>
    <source>
        <strain evidence="2">KCTC 22164</strain>
    </source>
</reference>
<reference evidence="2" key="1">
    <citation type="journal article" date="2014" name="Int. J. Syst. Evol. Microbiol.">
        <title>Complete genome sequence of Corynebacterium casei LMG S-19264T (=DSM 44701T), isolated from a smear-ripened cheese.</title>
        <authorList>
            <consortium name="US DOE Joint Genome Institute (JGI-PGF)"/>
            <person name="Walter F."/>
            <person name="Albersmeier A."/>
            <person name="Kalinowski J."/>
            <person name="Ruckert C."/>
        </authorList>
    </citation>
    <scope>NUCLEOTIDE SEQUENCE</scope>
    <source>
        <strain evidence="2">KCTC 22164</strain>
    </source>
</reference>
<evidence type="ECO:0000313" key="3">
    <source>
        <dbReference type="Proteomes" id="UP000631300"/>
    </source>
</evidence>
<dbReference type="RefSeq" id="WP_189408064.1">
    <property type="nucleotide sequence ID" value="NZ_BMXP01000011.1"/>
</dbReference>
<dbReference type="AlphaFoldDB" id="A0A918JQ36"/>
<comment type="caution">
    <text evidence="2">The sequence shown here is derived from an EMBL/GenBank/DDBJ whole genome shotgun (WGS) entry which is preliminary data.</text>
</comment>
<evidence type="ECO:0000256" key="1">
    <source>
        <dbReference type="SAM" id="SignalP"/>
    </source>
</evidence>
<dbReference type="Proteomes" id="UP000631300">
    <property type="component" value="Unassembled WGS sequence"/>
</dbReference>
<accession>A0A918JQ36</accession>
<dbReference type="Pfam" id="PF01963">
    <property type="entry name" value="TraB_PrgY_gumN"/>
    <property type="match status" value="1"/>
</dbReference>
<dbReference type="InterPro" id="IPR002816">
    <property type="entry name" value="TraB/PrgY/GumN_fam"/>
</dbReference>
<feature type="signal peptide" evidence="1">
    <location>
        <begin position="1"/>
        <end position="20"/>
    </location>
</feature>
<keyword evidence="1" id="KW-0732">Signal</keyword>
<sequence length="285" mass="32236">MYRFVALITLSLTLCVNAYAASVWEVTDGENTMYLGGTLHILSPSDYPLPDAYKAAYEASDSLVFETDLAALTSPEFGRKSMELLTYGESGTLSDDISDKTMKALKAHLEERGIPVDRFMNMRPAMVGITLSMIEFQRMGLTSQGVDRFYYTVGMGDGKPMLWLETPEEQLHFIAKLGEGEEDAYLQYSIDDVEELPELLPELREDWREGDMDGLYSLAMQDFKKEYPDVYHSILTQRNNNWIPELIKMMKTPETEFVLVGTLHMPGEGGILAQLKDQGYTITKK</sequence>
<evidence type="ECO:0000313" key="2">
    <source>
        <dbReference type="EMBL" id="GGW94771.1"/>
    </source>
</evidence>
<dbReference type="CDD" id="cd14789">
    <property type="entry name" value="Tiki"/>
    <property type="match status" value="1"/>
</dbReference>
<gene>
    <name evidence="2" type="ORF">GCM10007391_31250</name>
</gene>
<dbReference type="PANTHER" id="PTHR40590:SF1">
    <property type="entry name" value="CYTOPLASMIC PROTEIN"/>
    <property type="match status" value="1"/>
</dbReference>
<keyword evidence="3" id="KW-1185">Reference proteome</keyword>
<protein>
    <submittedName>
        <fullName evidence="2">Conjugative transfer protein GumN</fullName>
    </submittedName>
</protein>
<organism evidence="2 3">
    <name type="scientific">Alteromonas halophila</name>
    <dbReference type="NCBI Taxonomy" id="516698"/>
    <lineage>
        <taxon>Bacteria</taxon>
        <taxon>Pseudomonadati</taxon>
        <taxon>Pseudomonadota</taxon>
        <taxon>Gammaproteobacteria</taxon>
        <taxon>Alteromonadales</taxon>
        <taxon>Alteromonadaceae</taxon>
        <taxon>Alteromonas/Salinimonas group</taxon>
        <taxon>Alteromonas</taxon>
    </lineage>
</organism>
<dbReference type="EMBL" id="BMXP01000011">
    <property type="protein sequence ID" value="GGW94771.1"/>
    <property type="molecule type" value="Genomic_DNA"/>
</dbReference>